<dbReference type="SMART" id="SM00091">
    <property type="entry name" value="PAS"/>
    <property type="match status" value="1"/>
</dbReference>
<dbReference type="GO" id="GO:0000155">
    <property type="term" value="F:phosphorelay sensor kinase activity"/>
    <property type="evidence" value="ECO:0007669"/>
    <property type="project" value="InterPro"/>
</dbReference>
<dbReference type="Pfam" id="PF13493">
    <property type="entry name" value="DUF4118"/>
    <property type="match status" value="1"/>
</dbReference>
<dbReference type="Gene3D" id="1.20.120.620">
    <property type="entry name" value="Backbone structure of the membrane domain of e. Coli histidine kinase receptor kdpd"/>
    <property type="match status" value="1"/>
</dbReference>
<dbReference type="EC" id="2.7.13.3" evidence="3"/>
<evidence type="ECO:0000313" key="18">
    <source>
        <dbReference type="Proteomes" id="UP000094707"/>
    </source>
</evidence>
<keyword evidence="18" id="KW-1185">Reference proteome</keyword>
<dbReference type="InterPro" id="IPR038318">
    <property type="entry name" value="KdpD_sf"/>
</dbReference>
<evidence type="ECO:0000256" key="6">
    <source>
        <dbReference type="ARBA" id="ARBA00022692"/>
    </source>
</evidence>
<dbReference type="PATRIC" id="fig|129848.4.peg.1722"/>
<dbReference type="CDD" id="cd00130">
    <property type="entry name" value="PAS"/>
    <property type="match status" value="1"/>
</dbReference>
<dbReference type="GO" id="GO:0005524">
    <property type="term" value="F:ATP binding"/>
    <property type="evidence" value="ECO:0007669"/>
    <property type="project" value="UniProtKB-KW"/>
</dbReference>
<evidence type="ECO:0000259" key="16">
    <source>
        <dbReference type="PROSITE" id="PS50113"/>
    </source>
</evidence>
<evidence type="ECO:0000256" key="12">
    <source>
        <dbReference type="ARBA" id="ARBA00023136"/>
    </source>
</evidence>
<proteinExistence type="predicted"/>
<evidence type="ECO:0000256" key="4">
    <source>
        <dbReference type="ARBA" id="ARBA00022553"/>
    </source>
</evidence>
<comment type="subcellular location">
    <subcellularLocation>
        <location evidence="2">Membrane</location>
        <topology evidence="2">Multi-pass membrane protein</topology>
    </subcellularLocation>
</comment>
<dbReference type="InterPro" id="IPR036890">
    <property type="entry name" value="HATPase_C_sf"/>
</dbReference>
<dbReference type="Pfam" id="PF02518">
    <property type="entry name" value="HATPase_c"/>
    <property type="match status" value="1"/>
</dbReference>
<dbReference type="KEGG" id="mcub:MCBB_1683"/>
<dbReference type="InterPro" id="IPR052162">
    <property type="entry name" value="Sensor_kinase/Photoreceptor"/>
</dbReference>
<keyword evidence="4" id="KW-0597">Phosphoprotein</keyword>
<dbReference type="PRINTS" id="PR00344">
    <property type="entry name" value="BCTRLSENSOR"/>
</dbReference>
<dbReference type="PANTHER" id="PTHR43304:SF1">
    <property type="entry name" value="PAC DOMAIN-CONTAINING PROTEIN"/>
    <property type="match status" value="1"/>
</dbReference>
<evidence type="ECO:0000256" key="5">
    <source>
        <dbReference type="ARBA" id="ARBA00022679"/>
    </source>
</evidence>
<organism evidence="17 18">
    <name type="scientific">Methanobacterium congolense</name>
    <dbReference type="NCBI Taxonomy" id="118062"/>
    <lineage>
        <taxon>Archaea</taxon>
        <taxon>Methanobacteriati</taxon>
        <taxon>Methanobacteriota</taxon>
        <taxon>Methanomada group</taxon>
        <taxon>Methanobacteria</taxon>
        <taxon>Methanobacteriales</taxon>
        <taxon>Methanobacteriaceae</taxon>
        <taxon>Methanobacterium</taxon>
    </lineage>
</organism>
<dbReference type="SMART" id="SM00388">
    <property type="entry name" value="HisKA"/>
    <property type="match status" value="1"/>
</dbReference>
<evidence type="ECO:0000256" key="8">
    <source>
        <dbReference type="ARBA" id="ARBA00022777"/>
    </source>
</evidence>
<feature type="domain" description="PAC" evidence="16">
    <location>
        <begin position="250"/>
        <end position="302"/>
    </location>
</feature>
<dbReference type="InterPro" id="IPR035965">
    <property type="entry name" value="PAS-like_dom_sf"/>
</dbReference>
<dbReference type="InterPro" id="IPR000014">
    <property type="entry name" value="PAS"/>
</dbReference>
<dbReference type="Gene3D" id="3.30.450.20">
    <property type="entry name" value="PAS domain"/>
    <property type="match status" value="1"/>
</dbReference>
<feature type="domain" description="Histidine kinase" evidence="14">
    <location>
        <begin position="320"/>
        <end position="533"/>
    </location>
</feature>
<feature type="transmembrane region" description="Helical" evidence="13">
    <location>
        <begin position="135"/>
        <end position="154"/>
    </location>
</feature>
<evidence type="ECO:0000256" key="2">
    <source>
        <dbReference type="ARBA" id="ARBA00004141"/>
    </source>
</evidence>
<evidence type="ECO:0000256" key="3">
    <source>
        <dbReference type="ARBA" id="ARBA00012438"/>
    </source>
</evidence>
<dbReference type="SUPFAM" id="SSF47384">
    <property type="entry name" value="Homodimeric domain of signal transducing histidine kinase"/>
    <property type="match status" value="1"/>
</dbReference>
<dbReference type="PROSITE" id="PS50112">
    <property type="entry name" value="PAS"/>
    <property type="match status" value="1"/>
</dbReference>
<dbReference type="Pfam" id="PF00512">
    <property type="entry name" value="HisKA"/>
    <property type="match status" value="1"/>
</dbReference>
<dbReference type="InterPro" id="IPR025201">
    <property type="entry name" value="KdpD_TM"/>
</dbReference>
<dbReference type="GeneID" id="30412520"/>
<feature type="transmembrane region" description="Helical" evidence="13">
    <location>
        <begin position="57"/>
        <end position="79"/>
    </location>
</feature>
<feature type="domain" description="PAS" evidence="15">
    <location>
        <begin position="176"/>
        <end position="218"/>
    </location>
</feature>
<dbReference type="OrthoDB" id="141807at2157"/>
<dbReference type="RefSeq" id="WP_171899116.1">
    <property type="nucleotide sequence ID" value="NZ_LT607756.1"/>
</dbReference>
<evidence type="ECO:0000256" key="7">
    <source>
        <dbReference type="ARBA" id="ARBA00022741"/>
    </source>
</evidence>
<dbReference type="SUPFAM" id="SSF55874">
    <property type="entry name" value="ATPase domain of HSP90 chaperone/DNA topoisomerase II/histidine kinase"/>
    <property type="match status" value="1"/>
</dbReference>
<dbReference type="PANTHER" id="PTHR43304">
    <property type="entry name" value="PHYTOCHROME-LIKE PROTEIN CPH1"/>
    <property type="match status" value="1"/>
</dbReference>
<keyword evidence="5 17" id="KW-0808">Transferase</keyword>
<dbReference type="SMART" id="SM00387">
    <property type="entry name" value="HATPase_c"/>
    <property type="match status" value="1"/>
</dbReference>
<evidence type="ECO:0000256" key="13">
    <source>
        <dbReference type="SAM" id="Phobius"/>
    </source>
</evidence>
<evidence type="ECO:0000256" key="11">
    <source>
        <dbReference type="ARBA" id="ARBA00023012"/>
    </source>
</evidence>
<keyword evidence="6 13" id="KW-0812">Transmembrane</keyword>
<keyword evidence="11" id="KW-0902">Two-component regulatory system</keyword>
<dbReference type="AlphaFoldDB" id="A0A1D3L3V1"/>
<evidence type="ECO:0000256" key="10">
    <source>
        <dbReference type="ARBA" id="ARBA00022989"/>
    </source>
</evidence>
<dbReference type="InterPro" id="IPR036097">
    <property type="entry name" value="HisK_dim/P_sf"/>
</dbReference>
<evidence type="ECO:0000259" key="14">
    <source>
        <dbReference type="PROSITE" id="PS50109"/>
    </source>
</evidence>
<keyword evidence="12 13" id="KW-0472">Membrane</keyword>
<dbReference type="PROSITE" id="PS50113">
    <property type="entry name" value="PAC"/>
    <property type="match status" value="1"/>
</dbReference>
<evidence type="ECO:0000259" key="15">
    <source>
        <dbReference type="PROSITE" id="PS50112"/>
    </source>
</evidence>
<feature type="transmembrane region" description="Helical" evidence="13">
    <location>
        <begin position="91"/>
        <end position="120"/>
    </location>
</feature>
<dbReference type="Gene3D" id="3.30.565.10">
    <property type="entry name" value="Histidine kinase-like ATPase, C-terminal domain"/>
    <property type="match status" value="1"/>
</dbReference>
<keyword evidence="9" id="KW-0067">ATP-binding</keyword>
<protein>
    <recommendedName>
        <fullName evidence="3">histidine kinase</fullName>
        <ecNumber evidence="3">2.7.13.3</ecNumber>
    </recommendedName>
</protein>
<evidence type="ECO:0000256" key="9">
    <source>
        <dbReference type="ARBA" id="ARBA00022840"/>
    </source>
</evidence>
<dbReference type="InterPro" id="IPR003594">
    <property type="entry name" value="HATPase_dom"/>
</dbReference>
<dbReference type="STRING" id="118062.MCBB_1683"/>
<dbReference type="Proteomes" id="UP000094707">
    <property type="component" value="Chromosome I"/>
</dbReference>
<keyword evidence="8" id="KW-0418">Kinase</keyword>
<dbReference type="InterPro" id="IPR000700">
    <property type="entry name" value="PAS-assoc_C"/>
</dbReference>
<dbReference type="CDD" id="cd00082">
    <property type="entry name" value="HisKA"/>
    <property type="match status" value="1"/>
</dbReference>
<dbReference type="PROSITE" id="PS50109">
    <property type="entry name" value="HIS_KIN"/>
    <property type="match status" value="1"/>
</dbReference>
<evidence type="ECO:0000313" key="17">
    <source>
        <dbReference type="EMBL" id="SCG86238.1"/>
    </source>
</evidence>
<reference evidence="17 18" key="1">
    <citation type="submission" date="2016-08" db="EMBL/GenBank/DDBJ databases">
        <authorList>
            <person name="Seilhamer J.J."/>
        </authorList>
    </citation>
    <scope>NUCLEOTIDE SEQUENCE [LARGE SCALE GENOMIC DNA]</scope>
    <source>
        <strain evidence="17">Buetzberg</strain>
    </source>
</reference>
<dbReference type="InterPro" id="IPR001610">
    <property type="entry name" value="PAC"/>
</dbReference>
<dbReference type="NCBIfam" id="TIGR00229">
    <property type="entry name" value="sensory_box"/>
    <property type="match status" value="1"/>
</dbReference>
<dbReference type="InterPro" id="IPR003661">
    <property type="entry name" value="HisK_dim/P_dom"/>
</dbReference>
<dbReference type="Pfam" id="PF13426">
    <property type="entry name" value="PAS_9"/>
    <property type="match status" value="1"/>
</dbReference>
<evidence type="ECO:0000256" key="1">
    <source>
        <dbReference type="ARBA" id="ARBA00000085"/>
    </source>
</evidence>
<gene>
    <name evidence="17" type="primary">aphA1</name>
    <name evidence="17" type="ORF">MCBB_1683</name>
</gene>
<comment type="catalytic activity">
    <reaction evidence="1">
        <text>ATP + protein L-histidine = ADP + protein N-phospho-L-histidine.</text>
        <dbReference type="EC" id="2.7.13.3"/>
    </reaction>
</comment>
<keyword evidence="10 13" id="KW-1133">Transmembrane helix</keyword>
<dbReference type="SMART" id="SM00086">
    <property type="entry name" value="PAC"/>
    <property type="match status" value="1"/>
</dbReference>
<dbReference type="FunFam" id="3.30.565.10:FF:000006">
    <property type="entry name" value="Sensor histidine kinase WalK"/>
    <property type="match status" value="1"/>
</dbReference>
<dbReference type="GO" id="GO:0016020">
    <property type="term" value="C:membrane"/>
    <property type="evidence" value="ECO:0007669"/>
    <property type="project" value="UniProtKB-SubCell"/>
</dbReference>
<dbReference type="InterPro" id="IPR005467">
    <property type="entry name" value="His_kinase_dom"/>
</dbReference>
<dbReference type="InterPro" id="IPR004358">
    <property type="entry name" value="Sig_transdc_His_kin-like_C"/>
</dbReference>
<dbReference type="SUPFAM" id="SSF55785">
    <property type="entry name" value="PYP-like sensor domain (PAS domain)"/>
    <property type="match status" value="1"/>
</dbReference>
<accession>A0A1D3L3V1</accession>
<name>A0A1D3L3V1_9EURY</name>
<dbReference type="EMBL" id="LT607756">
    <property type="protein sequence ID" value="SCG86238.1"/>
    <property type="molecule type" value="Genomic_DNA"/>
</dbReference>
<keyword evidence="7" id="KW-0547">Nucleotide-binding</keyword>
<sequence length="536" mass="61454">MLKDDNNVKLAYEKEKKVASERAKQFEESEISSDVTQTDEFLQAVQNRSWLNLTLRYVLSILVVMVSFGLYFVLTALFGPGLPTYILFYPAIIIVAMLAGLGPGLLATIISVMLAVIWIIPPVGQFTIKTPIEEIGVVLFTSFGILISSVAELYRRNRNKAAAYDKEKALRETQREKEFLADILEHASQPFAIGYPDGRMGLLNHAFEQLTGYTTEELHNIDWSTTLTPTEWREMENQKLDELNRTGQPTRYEKEYIRKDGSRVPIELLVSIQLDVEGNPEFYYSFITDISERKKTEKIIETTMNELEHSNKELEQFAYITSHDLREPLRMITSFLQLLERRYKDQLDEDANEFIGFAVDGAKRLDAMTNDLLQYSKITSEKRELKPVNFEDVLQEALLNLKVPIEESNAVITHDPLPTIKGDEHLKVQLFQNIIGNAIKYRSQETPKIHISTKKEKNQYLFSFKDNGIGMSSEHLERIFTIFQRLHTHYEYEGTGIGLAIAQKIVHQQGGQIWVESELGKGSTFYFSIPTQNANN</sequence>
<dbReference type="Gene3D" id="1.10.287.130">
    <property type="match status" value="1"/>
</dbReference>